<dbReference type="InterPro" id="IPR002347">
    <property type="entry name" value="SDR_fam"/>
</dbReference>
<evidence type="ECO:0000256" key="2">
    <source>
        <dbReference type="ARBA" id="ARBA00022857"/>
    </source>
</evidence>
<dbReference type="PANTHER" id="PTHR43976:SF16">
    <property type="entry name" value="SHORT-CHAIN DEHYDROGENASE_REDUCTASE FAMILY PROTEIN"/>
    <property type="match status" value="1"/>
</dbReference>
<dbReference type="SUPFAM" id="SSF51735">
    <property type="entry name" value="NAD(P)-binding Rossmann-fold domains"/>
    <property type="match status" value="1"/>
</dbReference>
<protein>
    <recommendedName>
        <fullName evidence="7">NAD(P)-binding protein</fullName>
    </recommendedName>
</protein>
<dbReference type="AlphaFoldDB" id="A0AAW0GFV2"/>
<evidence type="ECO:0008006" key="7">
    <source>
        <dbReference type="Google" id="ProtNLM"/>
    </source>
</evidence>
<keyword evidence="3" id="KW-0560">Oxidoreductase</keyword>
<dbReference type="Proteomes" id="UP001385951">
    <property type="component" value="Unassembled WGS sequence"/>
</dbReference>
<dbReference type="InterPro" id="IPR051911">
    <property type="entry name" value="SDR_oxidoreductase"/>
</dbReference>
<keyword evidence="2" id="KW-0521">NADP</keyword>
<evidence type="ECO:0000256" key="4">
    <source>
        <dbReference type="RuleBase" id="RU000363"/>
    </source>
</evidence>
<reference evidence="5 6" key="1">
    <citation type="submission" date="2022-09" db="EMBL/GenBank/DDBJ databases">
        <authorList>
            <person name="Palmer J.M."/>
        </authorList>
    </citation>
    <scope>NUCLEOTIDE SEQUENCE [LARGE SCALE GENOMIC DNA]</scope>
    <source>
        <strain evidence="5 6">DSM 7382</strain>
    </source>
</reference>
<keyword evidence="6" id="KW-1185">Reference proteome</keyword>
<dbReference type="InterPro" id="IPR036291">
    <property type="entry name" value="NAD(P)-bd_dom_sf"/>
</dbReference>
<comment type="similarity">
    <text evidence="1 4">Belongs to the short-chain dehydrogenases/reductases (SDR) family.</text>
</comment>
<gene>
    <name evidence="5" type="ORF">QCA50_003958</name>
</gene>
<comment type="caution">
    <text evidence="5">The sequence shown here is derived from an EMBL/GenBank/DDBJ whole genome shotgun (WGS) entry which is preliminary data.</text>
</comment>
<name>A0AAW0GFV2_9APHY</name>
<dbReference type="PRINTS" id="PR00081">
    <property type="entry name" value="GDHRDH"/>
</dbReference>
<organism evidence="5 6">
    <name type="scientific">Cerrena zonata</name>
    <dbReference type="NCBI Taxonomy" id="2478898"/>
    <lineage>
        <taxon>Eukaryota</taxon>
        <taxon>Fungi</taxon>
        <taxon>Dikarya</taxon>
        <taxon>Basidiomycota</taxon>
        <taxon>Agaricomycotina</taxon>
        <taxon>Agaricomycetes</taxon>
        <taxon>Polyporales</taxon>
        <taxon>Cerrenaceae</taxon>
        <taxon>Cerrena</taxon>
    </lineage>
</organism>
<dbReference type="PRINTS" id="PR00080">
    <property type="entry name" value="SDRFAMILY"/>
</dbReference>
<evidence type="ECO:0000313" key="5">
    <source>
        <dbReference type="EMBL" id="KAK7692333.1"/>
    </source>
</evidence>
<accession>A0AAW0GFV2</accession>
<dbReference type="Gene3D" id="3.40.50.720">
    <property type="entry name" value="NAD(P)-binding Rossmann-like Domain"/>
    <property type="match status" value="1"/>
</dbReference>
<dbReference type="CDD" id="cd05374">
    <property type="entry name" value="17beta-HSD-like_SDR_c"/>
    <property type="match status" value="1"/>
</dbReference>
<dbReference type="Pfam" id="PF00106">
    <property type="entry name" value="adh_short"/>
    <property type="match status" value="1"/>
</dbReference>
<dbReference type="PANTHER" id="PTHR43976">
    <property type="entry name" value="SHORT CHAIN DEHYDROGENASE"/>
    <property type="match status" value="1"/>
</dbReference>
<sequence length="285" mass="31033">MSPRVWLITGTSTGLGRDMAELVLKKGEIVVATARKPEVLDDLKAKYPASQLLTVKLNVDNDQEIEDAFAKAGEAFGHIDVVFNNAGWGTVGETEAMPEDEARRIFDTNFWGAANVSREAVRFFREVNKPSGGLLLNNSSMSGIQSVPGMAYYSASKHALEGITQALALEIDPTWKIKVSLIEPGGFYTEGPKKAATSSGYSHPAYNAPTLPSNVFRAFFKSGVRFGADPTKGVQRIYDLSLLSDPPFRFVLGKDAVAAVRAEIKSIEQDVAKYETWSDGLDFDT</sequence>
<evidence type="ECO:0000313" key="6">
    <source>
        <dbReference type="Proteomes" id="UP001385951"/>
    </source>
</evidence>
<dbReference type="GO" id="GO:0016491">
    <property type="term" value="F:oxidoreductase activity"/>
    <property type="evidence" value="ECO:0007669"/>
    <property type="project" value="UniProtKB-KW"/>
</dbReference>
<dbReference type="PROSITE" id="PS00061">
    <property type="entry name" value="ADH_SHORT"/>
    <property type="match status" value="1"/>
</dbReference>
<evidence type="ECO:0000256" key="3">
    <source>
        <dbReference type="ARBA" id="ARBA00023002"/>
    </source>
</evidence>
<dbReference type="EMBL" id="JASBNA010000004">
    <property type="protein sequence ID" value="KAK7692333.1"/>
    <property type="molecule type" value="Genomic_DNA"/>
</dbReference>
<dbReference type="InterPro" id="IPR020904">
    <property type="entry name" value="Sc_DH/Rdtase_CS"/>
</dbReference>
<proteinExistence type="inferred from homology"/>
<evidence type="ECO:0000256" key="1">
    <source>
        <dbReference type="ARBA" id="ARBA00006484"/>
    </source>
</evidence>